<comment type="similarity">
    <text evidence="1">Belongs to the peptidase S33 family.</text>
</comment>
<proteinExistence type="inferred from homology"/>
<dbReference type="KEGG" id="cmet:K6K41_10625"/>
<dbReference type="PANTHER" id="PTHR21661:SF35">
    <property type="entry name" value="EPOXIDE HYDROLASE"/>
    <property type="match status" value="1"/>
</dbReference>
<evidence type="ECO:0000313" key="6">
    <source>
        <dbReference type="EMBL" id="QZO01770.1"/>
    </source>
</evidence>
<dbReference type="GO" id="GO:0004301">
    <property type="term" value="F:epoxide hydrolase activity"/>
    <property type="evidence" value="ECO:0007669"/>
    <property type="project" value="TreeGrafter"/>
</dbReference>
<sequence>MIEPFKIEISDERLADIRDRVARYDWSNLPDLGGWRSGVGKKDLRRLSDYWLTRFDWRAVEQRLNRLPHFITEIDGTCIHFIHARGDGSKPPILLLHGWPGSFLEFEAFIEPLTSDGHDVVVPSLPGFAFSCANVAVGPRWAGQLFALLMHALFGPQRFIVHGGDWGAHIASWMTFGQPDRLLGAHINMAYVHASDAAPTTPDEIAFATRCSEIFEWELGYNLEQETRPQTLGAVLADSPVGVAAWILEKFGVWADLPKLSNGDPDVWSKFSEEFLLSNIMLYIGPSAVVTATWIYHGKRLERAGSFSAGTRIEVPLGVAAFPDPVFAPPPRSFLEKTYNVVHWTDMPSGGHFASLEEPRLMLSDIREFVGKIF</sequence>
<protein>
    <submittedName>
        <fullName evidence="6">Epoxide hydrolase</fullName>
    </submittedName>
</protein>
<feature type="active site" description="Proton acceptor" evidence="4">
    <location>
        <position position="352"/>
    </location>
</feature>
<keyword evidence="2" id="KW-0058">Aromatic hydrocarbons catabolism</keyword>
<evidence type="ECO:0000313" key="7">
    <source>
        <dbReference type="Proteomes" id="UP000825701"/>
    </source>
</evidence>
<name>A0A9E6RDC1_9HYPH</name>
<evidence type="ECO:0000256" key="4">
    <source>
        <dbReference type="PIRSR" id="PIRSR001112-1"/>
    </source>
</evidence>
<organism evidence="6 7">
    <name type="scientific">Chenggangzhangella methanolivorans</name>
    <dbReference type="NCBI Taxonomy" id="1437009"/>
    <lineage>
        <taxon>Bacteria</taxon>
        <taxon>Pseudomonadati</taxon>
        <taxon>Pseudomonadota</taxon>
        <taxon>Alphaproteobacteria</taxon>
        <taxon>Hyphomicrobiales</taxon>
        <taxon>Methylopilaceae</taxon>
        <taxon>Chenggangzhangella</taxon>
    </lineage>
</organism>
<gene>
    <name evidence="6" type="ORF">K6K41_10625</name>
</gene>
<dbReference type="AlphaFoldDB" id="A0A9E6RDC1"/>
<dbReference type="GO" id="GO:0097176">
    <property type="term" value="P:epoxide metabolic process"/>
    <property type="evidence" value="ECO:0007669"/>
    <property type="project" value="TreeGrafter"/>
</dbReference>
<dbReference type="PIRSF" id="PIRSF001112">
    <property type="entry name" value="Epoxide_hydrolase"/>
    <property type="match status" value="1"/>
</dbReference>
<dbReference type="RefSeq" id="WP_261405107.1">
    <property type="nucleotide sequence ID" value="NZ_CP081869.1"/>
</dbReference>
<dbReference type="Pfam" id="PF06441">
    <property type="entry name" value="EHN"/>
    <property type="match status" value="1"/>
</dbReference>
<dbReference type="PANTHER" id="PTHR21661">
    <property type="entry name" value="EPOXIDE HYDROLASE 1-RELATED"/>
    <property type="match status" value="1"/>
</dbReference>
<keyword evidence="7" id="KW-1185">Reference proteome</keyword>
<dbReference type="PRINTS" id="PR00412">
    <property type="entry name" value="EPOXHYDRLASE"/>
</dbReference>
<feature type="active site" description="Nucleophile" evidence="4">
    <location>
        <position position="165"/>
    </location>
</feature>
<dbReference type="Gene3D" id="3.40.50.1820">
    <property type="entry name" value="alpha/beta hydrolase"/>
    <property type="match status" value="1"/>
</dbReference>
<dbReference type="InterPro" id="IPR010497">
    <property type="entry name" value="Epoxide_hydro_N"/>
</dbReference>
<dbReference type="InterPro" id="IPR016292">
    <property type="entry name" value="Epoxide_hydrolase"/>
</dbReference>
<dbReference type="Proteomes" id="UP000825701">
    <property type="component" value="Chromosome"/>
</dbReference>
<evidence type="ECO:0000259" key="5">
    <source>
        <dbReference type="Pfam" id="PF06441"/>
    </source>
</evidence>
<dbReference type="EMBL" id="CP081869">
    <property type="protein sequence ID" value="QZO01770.1"/>
    <property type="molecule type" value="Genomic_DNA"/>
</dbReference>
<accession>A0A9E6RDC1</accession>
<dbReference type="SUPFAM" id="SSF53474">
    <property type="entry name" value="alpha/beta-Hydrolases"/>
    <property type="match status" value="1"/>
</dbReference>
<evidence type="ECO:0000256" key="2">
    <source>
        <dbReference type="ARBA" id="ARBA00022797"/>
    </source>
</evidence>
<feature type="domain" description="Epoxide hydrolase N-terminal" evidence="5">
    <location>
        <begin position="2"/>
        <end position="106"/>
    </location>
</feature>
<dbReference type="InterPro" id="IPR000639">
    <property type="entry name" value="Epox_hydrolase-like"/>
</dbReference>
<evidence type="ECO:0000256" key="1">
    <source>
        <dbReference type="ARBA" id="ARBA00010088"/>
    </source>
</evidence>
<reference evidence="6" key="1">
    <citation type="submission" date="2021-08" db="EMBL/GenBank/DDBJ databases">
        <authorList>
            <person name="Zhang H."/>
            <person name="Xu M."/>
            <person name="Yu Z."/>
            <person name="Yang L."/>
            <person name="Cai Y."/>
        </authorList>
    </citation>
    <scope>NUCLEOTIDE SEQUENCE</scope>
    <source>
        <strain evidence="6">CHL1</strain>
    </source>
</reference>
<dbReference type="InterPro" id="IPR029058">
    <property type="entry name" value="AB_hydrolase_fold"/>
</dbReference>
<feature type="active site" description="Proton donor" evidence="4">
    <location>
        <position position="296"/>
    </location>
</feature>
<evidence type="ECO:0000256" key="3">
    <source>
        <dbReference type="ARBA" id="ARBA00022801"/>
    </source>
</evidence>
<keyword evidence="3 6" id="KW-0378">Hydrolase</keyword>